<sequence>MFSARQVKDVLNELVFHNRKSDVKVIARQEQLGRQIPIHTLILECNEKMTREASDFISEHKLQMEKIQEIIDQNGREDNELTENSELKEEIKALKSKLQEMNLQKTEFQGFLKCTIDKLEKVRESRKVELELKAVYLGFQVECTRLKHALPIYARRSDIVSMIKDNQVSVLLGETGSGKSTQIAQYMYQTGMANTGLIVCTQPRKIAAISLATHVAREMGTSVGQLVGYKVGMQIKQTRNTKIIYMTDHMLLNECLRDKNFSAYACIIVDEAHERSIYTDLLLGMIKKSTKTRRDLRVVVTSATIDPAVFVSYFGTCPVLSVSGRMFPVDVVWTEDESSFENHEQAALDKTIEVHHNEEQGDILTFLTSPLEVERCCVALENALDSDTDFICLPLHGRLQANEQQKVFDPSPKGKRKIVFATNSAETSITIPGIKYVIDTGVAKEMQFDPNRNINMLLVKTITQSSADQRKGRAGRTDAGKCFRLYSSETYDKMERNSRPEILRVHLGHALLKLMELGVVPLEFDFVQSPSRELLDAALETLESVGAVVDRKITELGKWIAKLPIDPKFGKFIHDAIKDGIVIEAIILSACCTAGGSIFYRSGTDEEKSLADKRKIRFCHEGGDLMTMMNVFREWHEQPEKMKGVWCIDNSINGKAIRGVRDTVNEVLNVLRRDQGTKHKFQLKSPADVDTKLQKMLFKTFSRNLCHFLGHDKAGYLVVNKYQHVKVFPGSSLKSLGLLPDWIVIEQVLKTSNDFAINITIVPDEWIHEAMKETMMQLDLDSLKERRVEQVAVFNVGEQVFREFVGVKYAKKRELENQIKKSGKEILVFLDTSKQLGEISLYSHDRKHALEFETIIKDRVEHLRKQFKYEKSEQFLSSAQIGVRVVIETGMDIVDVLMADEYTTLFITGIPKFIEEKSEEDMIKTFEKFGKIVKVEKFRKSRNKNNWGRITFENKECAKQAVVEMKESLNIGARPNTGFQSADIRGFRTMLQWCRRPSKGFGFVKFKDPTNATIAVLTQIHVGGSVVKIQYSKKGIDELHVSNLNRLVNEDVLRHGFMDALDLDMGDIERVQIIREKMNTSKDILDTFRQRLRRKVEKYVHEGTYELDMRPPKDSDFNFRAFVSFSKPEEGIAACAGINHSFVMSDQVVTMEVDMKTSIMIQKLVYNKYNETVDS</sequence>
<dbReference type="EMBL" id="CAJPWZ010002200">
    <property type="protein sequence ID" value="CAG2233144.1"/>
    <property type="molecule type" value="Genomic_DNA"/>
</dbReference>
<dbReference type="GO" id="GO:0003723">
    <property type="term" value="F:RNA binding"/>
    <property type="evidence" value="ECO:0007669"/>
    <property type="project" value="UniProtKB-UniRule"/>
</dbReference>
<dbReference type="Gene3D" id="3.40.50.300">
    <property type="entry name" value="P-loop containing nucleotide triphosphate hydrolases"/>
    <property type="match status" value="2"/>
</dbReference>
<keyword evidence="6" id="KW-0694">RNA-binding</keyword>
<comment type="similarity">
    <text evidence="5">Belongs to the DEAD box helicase family. DEAH subfamily. PRP16 sub-subfamily.</text>
</comment>
<dbReference type="SUPFAM" id="SSF52540">
    <property type="entry name" value="P-loop containing nucleoside triphosphate hydrolases"/>
    <property type="match status" value="1"/>
</dbReference>
<dbReference type="CDD" id="cd18791">
    <property type="entry name" value="SF2_C_RHA"/>
    <property type="match status" value="1"/>
</dbReference>
<dbReference type="InterPro" id="IPR035979">
    <property type="entry name" value="RBD_domain_sf"/>
</dbReference>
<evidence type="ECO:0000259" key="10">
    <source>
        <dbReference type="PROSITE" id="PS51194"/>
    </source>
</evidence>
<dbReference type="Pfam" id="PF21010">
    <property type="entry name" value="HA2_C"/>
    <property type="match status" value="1"/>
</dbReference>
<dbReference type="InterPro" id="IPR012677">
    <property type="entry name" value="Nucleotide-bd_a/b_plait_sf"/>
</dbReference>
<reference evidence="11" key="1">
    <citation type="submission" date="2021-03" db="EMBL/GenBank/DDBJ databases">
        <authorList>
            <person name="Bekaert M."/>
        </authorList>
    </citation>
    <scope>NUCLEOTIDE SEQUENCE</scope>
</reference>
<dbReference type="InterPro" id="IPR001650">
    <property type="entry name" value="Helicase_C-like"/>
</dbReference>
<dbReference type="SMART" id="SM00490">
    <property type="entry name" value="HELICc"/>
    <property type="match status" value="1"/>
</dbReference>
<evidence type="ECO:0000256" key="7">
    <source>
        <dbReference type="SAM" id="Coils"/>
    </source>
</evidence>
<feature type="domain" description="RRM" evidence="8">
    <location>
        <begin position="903"/>
        <end position="1034"/>
    </location>
</feature>
<dbReference type="Pfam" id="PF00271">
    <property type="entry name" value="Helicase_C"/>
    <property type="match status" value="1"/>
</dbReference>
<organism evidence="11 12">
    <name type="scientific">Mytilus edulis</name>
    <name type="common">Blue mussel</name>
    <dbReference type="NCBI Taxonomy" id="6550"/>
    <lineage>
        <taxon>Eukaryota</taxon>
        <taxon>Metazoa</taxon>
        <taxon>Spiralia</taxon>
        <taxon>Lophotrochozoa</taxon>
        <taxon>Mollusca</taxon>
        <taxon>Bivalvia</taxon>
        <taxon>Autobranchia</taxon>
        <taxon>Pteriomorphia</taxon>
        <taxon>Mytilida</taxon>
        <taxon>Mytiloidea</taxon>
        <taxon>Mytilidae</taxon>
        <taxon>Mytilinae</taxon>
        <taxon>Mytilus</taxon>
    </lineage>
</organism>
<name>A0A8S3TNI6_MYTED</name>
<dbReference type="InterPro" id="IPR000504">
    <property type="entry name" value="RRM_dom"/>
</dbReference>
<dbReference type="PROSITE" id="PS51194">
    <property type="entry name" value="HELICASE_CTER"/>
    <property type="match status" value="1"/>
</dbReference>
<keyword evidence="7" id="KW-0175">Coiled coil</keyword>
<dbReference type="PANTHER" id="PTHR18934">
    <property type="entry name" value="ATP-DEPENDENT RNA HELICASE"/>
    <property type="match status" value="1"/>
</dbReference>
<dbReference type="InterPro" id="IPR014001">
    <property type="entry name" value="Helicase_ATP-bd"/>
</dbReference>
<keyword evidence="1" id="KW-0547">Nucleotide-binding</keyword>
<proteinExistence type="inferred from homology"/>
<evidence type="ECO:0000313" key="12">
    <source>
        <dbReference type="Proteomes" id="UP000683360"/>
    </source>
</evidence>
<feature type="coiled-coil region" evidence="7">
    <location>
        <begin position="77"/>
        <end position="104"/>
    </location>
</feature>
<evidence type="ECO:0000313" key="11">
    <source>
        <dbReference type="EMBL" id="CAG2233144.1"/>
    </source>
</evidence>
<dbReference type="SMART" id="SM00360">
    <property type="entry name" value="RRM"/>
    <property type="match status" value="2"/>
</dbReference>
<evidence type="ECO:0000256" key="1">
    <source>
        <dbReference type="ARBA" id="ARBA00022741"/>
    </source>
</evidence>
<dbReference type="InterPro" id="IPR007502">
    <property type="entry name" value="Helicase-assoc_dom"/>
</dbReference>
<protein>
    <submittedName>
        <fullName evidence="11">DHX8</fullName>
        <ecNumber evidence="11">3.6.4.13</ecNumber>
    </submittedName>
</protein>
<dbReference type="AlphaFoldDB" id="A0A8S3TNI6"/>
<dbReference type="CDD" id="cd00590">
    <property type="entry name" value="RRM_SF"/>
    <property type="match status" value="1"/>
</dbReference>
<dbReference type="Proteomes" id="UP000683360">
    <property type="component" value="Unassembled WGS sequence"/>
</dbReference>
<keyword evidence="2 11" id="KW-0378">Hydrolase</keyword>
<dbReference type="PROSITE" id="PS51192">
    <property type="entry name" value="HELICASE_ATP_BIND_1"/>
    <property type="match status" value="1"/>
</dbReference>
<keyword evidence="12" id="KW-1185">Reference proteome</keyword>
<gene>
    <name evidence="11" type="ORF">MEDL_45800</name>
</gene>
<feature type="domain" description="Helicase C-terminal" evidence="10">
    <location>
        <begin position="347"/>
        <end position="518"/>
    </location>
</feature>
<dbReference type="InterPro" id="IPR011545">
    <property type="entry name" value="DEAD/DEAH_box_helicase_dom"/>
</dbReference>
<dbReference type="EC" id="3.6.4.13" evidence="11"/>
<evidence type="ECO:0000256" key="3">
    <source>
        <dbReference type="ARBA" id="ARBA00022806"/>
    </source>
</evidence>
<dbReference type="OrthoDB" id="10009520at2759"/>
<accession>A0A8S3TNI6</accession>
<evidence type="ECO:0000256" key="6">
    <source>
        <dbReference type="PROSITE-ProRule" id="PRU00176"/>
    </source>
</evidence>
<dbReference type="Pfam" id="PF00270">
    <property type="entry name" value="DEAD"/>
    <property type="match status" value="1"/>
</dbReference>
<dbReference type="GO" id="GO:0034458">
    <property type="term" value="F:3'-5' RNA helicase activity"/>
    <property type="evidence" value="ECO:0007669"/>
    <property type="project" value="TreeGrafter"/>
</dbReference>
<keyword evidence="4" id="KW-0067">ATP-binding</keyword>
<dbReference type="GO" id="GO:0016787">
    <property type="term" value="F:hydrolase activity"/>
    <property type="evidence" value="ECO:0007669"/>
    <property type="project" value="UniProtKB-KW"/>
</dbReference>
<dbReference type="SUPFAM" id="SSF54928">
    <property type="entry name" value="RNA-binding domain, RBD"/>
    <property type="match status" value="1"/>
</dbReference>
<keyword evidence="3" id="KW-0347">Helicase</keyword>
<dbReference type="InterPro" id="IPR002464">
    <property type="entry name" value="DNA/RNA_helicase_DEAH_CS"/>
</dbReference>
<dbReference type="SMART" id="SM00487">
    <property type="entry name" value="DEXDc"/>
    <property type="match status" value="1"/>
</dbReference>
<dbReference type="CDD" id="cd17917">
    <property type="entry name" value="DEXHc_RHA-like"/>
    <property type="match status" value="1"/>
</dbReference>
<dbReference type="InterPro" id="IPR027417">
    <property type="entry name" value="P-loop_NTPase"/>
</dbReference>
<evidence type="ECO:0000259" key="9">
    <source>
        <dbReference type="PROSITE" id="PS51192"/>
    </source>
</evidence>
<comment type="caution">
    <text evidence="11">The sequence shown here is derived from an EMBL/GenBank/DDBJ whole genome shotgun (WGS) entry which is preliminary data.</text>
</comment>
<evidence type="ECO:0000259" key="8">
    <source>
        <dbReference type="PROSITE" id="PS50102"/>
    </source>
</evidence>
<dbReference type="GO" id="GO:0005524">
    <property type="term" value="F:ATP binding"/>
    <property type="evidence" value="ECO:0007669"/>
    <property type="project" value="UniProtKB-KW"/>
</dbReference>
<dbReference type="Pfam" id="PF00076">
    <property type="entry name" value="RRM_1"/>
    <property type="match status" value="1"/>
</dbReference>
<dbReference type="PROSITE" id="PS50102">
    <property type="entry name" value="RRM"/>
    <property type="match status" value="1"/>
</dbReference>
<feature type="domain" description="Helicase ATP-binding" evidence="9">
    <location>
        <begin position="160"/>
        <end position="323"/>
    </location>
</feature>
<evidence type="ECO:0000256" key="5">
    <source>
        <dbReference type="ARBA" id="ARBA00038040"/>
    </source>
</evidence>
<dbReference type="Gene3D" id="1.20.120.1080">
    <property type="match status" value="1"/>
</dbReference>
<dbReference type="PROSITE" id="PS00690">
    <property type="entry name" value="DEAH_ATP_HELICASE"/>
    <property type="match status" value="1"/>
</dbReference>
<dbReference type="PANTHER" id="PTHR18934:SF91">
    <property type="entry name" value="PRE-MRNA-SPLICING FACTOR ATP-DEPENDENT RNA HELICASE PRP16"/>
    <property type="match status" value="1"/>
</dbReference>
<evidence type="ECO:0000256" key="4">
    <source>
        <dbReference type="ARBA" id="ARBA00022840"/>
    </source>
</evidence>
<evidence type="ECO:0000256" key="2">
    <source>
        <dbReference type="ARBA" id="ARBA00022801"/>
    </source>
</evidence>
<dbReference type="Gene3D" id="3.30.70.330">
    <property type="match status" value="2"/>
</dbReference>
<dbReference type="SMART" id="SM00847">
    <property type="entry name" value="HA2"/>
    <property type="match status" value="1"/>
</dbReference>